<dbReference type="GO" id="GO:0005634">
    <property type="term" value="C:nucleus"/>
    <property type="evidence" value="ECO:0007669"/>
    <property type="project" value="InterPro"/>
</dbReference>
<dbReference type="OrthoDB" id="5595141at2759"/>
<reference evidence="3" key="1">
    <citation type="submission" date="2017-10" db="EMBL/GenBank/DDBJ databases">
        <title>Rapid genome shrinkage in a self-fertile nematode reveals novel sperm competition proteins.</title>
        <authorList>
            <person name="Yin D."/>
            <person name="Schwarz E.M."/>
            <person name="Thomas C.G."/>
            <person name="Felde R.L."/>
            <person name="Korf I.F."/>
            <person name="Cutter A.D."/>
            <person name="Schartner C.M."/>
            <person name="Ralston E.J."/>
            <person name="Meyer B.J."/>
            <person name="Haag E.S."/>
        </authorList>
    </citation>
    <scope>NUCLEOTIDE SEQUENCE [LARGE SCALE GENOMIC DNA]</scope>
    <source>
        <strain evidence="3">JU1422</strain>
    </source>
</reference>
<sequence length="211" mass="24860">MSDDEKKVVLLKTKKSMSWIRNELFGPIQEAARKPYPFNPEHLFPSAIDPTTLWCNLSELRLCMLIVERKPLGHRRAMFKLELIERIKKIFDNEDPSCKIFLSDENQVAFDEQRKNLENGTTKRMLFPPKYTVRPTLEMLDEKLNEWFNLDICERNEPIPKGEFRFDEFNLPAHLLAQIPPDLLDRGREKEEEEQEESEEDETGECSTSKS</sequence>
<name>A0A2G5SDX7_9PELO</name>
<evidence type="ECO:0000313" key="2">
    <source>
        <dbReference type="EMBL" id="PIC13133.1"/>
    </source>
</evidence>
<feature type="compositionally biased region" description="Acidic residues" evidence="1">
    <location>
        <begin position="191"/>
        <end position="204"/>
    </location>
</feature>
<accession>A0A2G5SDX7</accession>
<evidence type="ECO:0000313" key="3">
    <source>
        <dbReference type="Proteomes" id="UP000230233"/>
    </source>
</evidence>
<dbReference type="GO" id="GO:0006355">
    <property type="term" value="P:regulation of DNA-templated transcription"/>
    <property type="evidence" value="ECO:0007669"/>
    <property type="project" value="InterPro"/>
</dbReference>
<feature type="region of interest" description="Disordered" evidence="1">
    <location>
        <begin position="180"/>
        <end position="211"/>
    </location>
</feature>
<organism evidence="2 3">
    <name type="scientific">Caenorhabditis nigoni</name>
    <dbReference type="NCBI Taxonomy" id="1611254"/>
    <lineage>
        <taxon>Eukaryota</taxon>
        <taxon>Metazoa</taxon>
        <taxon>Ecdysozoa</taxon>
        <taxon>Nematoda</taxon>
        <taxon>Chromadorea</taxon>
        <taxon>Rhabditida</taxon>
        <taxon>Rhabditina</taxon>
        <taxon>Rhabditomorpha</taxon>
        <taxon>Rhabditoidea</taxon>
        <taxon>Rhabditidae</taxon>
        <taxon>Peloderinae</taxon>
        <taxon>Caenorhabditis</taxon>
    </lineage>
</organism>
<keyword evidence="3" id="KW-1185">Reference proteome</keyword>
<evidence type="ECO:0000256" key="1">
    <source>
        <dbReference type="SAM" id="MobiDB-lite"/>
    </source>
</evidence>
<dbReference type="InterPro" id="IPR012423">
    <property type="entry name" value="Eaf7/MRGBP"/>
</dbReference>
<dbReference type="EMBL" id="PDUG01000015">
    <property type="protein sequence ID" value="PIC13133.1"/>
    <property type="molecule type" value="Genomic_DNA"/>
</dbReference>
<dbReference type="AlphaFoldDB" id="A0A2G5SDX7"/>
<dbReference type="STRING" id="1611254.A0A2G5SDX7"/>
<dbReference type="GO" id="GO:0043189">
    <property type="term" value="C:H4/H2A histone acetyltransferase complex"/>
    <property type="evidence" value="ECO:0007669"/>
    <property type="project" value="InterPro"/>
</dbReference>
<proteinExistence type="predicted"/>
<protein>
    <submittedName>
        <fullName evidence="2">Uncharacterized protein</fullName>
    </submittedName>
</protein>
<dbReference type="Pfam" id="PF07904">
    <property type="entry name" value="Eaf7"/>
    <property type="match status" value="1"/>
</dbReference>
<dbReference type="Proteomes" id="UP000230233">
    <property type="component" value="Unassembled WGS sequence"/>
</dbReference>
<comment type="caution">
    <text evidence="2">The sequence shown here is derived from an EMBL/GenBank/DDBJ whole genome shotgun (WGS) entry which is preliminary data.</text>
</comment>
<gene>
    <name evidence="2" type="ORF">B9Z55_027995</name>
</gene>